<evidence type="ECO:0000256" key="6">
    <source>
        <dbReference type="ARBA" id="ARBA00022989"/>
    </source>
</evidence>
<evidence type="ECO:0000256" key="7">
    <source>
        <dbReference type="ARBA" id="ARBA00023065"/>
    </source>
</evidence>
<evidence type="ECO:0000313" key="11">
    <source>
        <dbReference type="Proteomes" id="UP000563151"/>
    </source>
</evidence>
<feature type="transmembrane region" description="Helical" evidence="9">
    <location>
        <begin position="274"/>
        <end position="294"/>
    </location>
</feature>
<feature type="transmembrane region" description="Helical" evidence="9">
    <location>
        <begin position="12"/>
        <end position="39"/>
    </location>
</feature>
<dbReference type="EMBL" id="JAAZWO010000005">
    <property type="protein sequence ID" value="MBC2397252.1"/>
    <property type="molecule type" value="Genomic_DNA"/>
</dbReference>
<keyword evidence="6 9" id="KW-1133">Transmembrane helix</keyword>
<comment type="subcellular location">
    <subcellularLocation>
        <location evidence="1">Cell membrane</location>
        <topology evidence="1">Multi-pass membrane protein</topology>
    </subcellularLocation>
</comment>
<evidence type="ECO:0000256" key="8">
    <source>
        <dbReference type="ARBA" id="ARBA00023136"/>
    </source>
</evidence>
<feature type="transmembrane region" description="Helical" evidence="9">
    <location>
        <begin position="461"/>
        <end position="482"/>
    </location>
</feature>
<comment type="similarity">
    <text evidence="2">Belongs to the TrkH potassium transport family.</text>
</comment>
<feature type="transmembrane region" description="Helical" evidence="9">
    <location>
        <begin position="188"/>
        <end position="205"/>
    </location>
</feature>
<evidence type="ECO:0000256" key="5">
    <source>
        <dbReference type="ARBA" id="ARBA00022692"/>
    </source>
</evidence>
<dbReference type="GO" id="GO:0005886">
    <property type="term" value="C:plasma membrane"/>
    <property type="evidence" value="ECO:0007669"/>
    <property type="project" value="UniProtKB-SubCell"/>
</dbReference>
<accession>A0A923E8L6</accession>
<dbReference type="PANTHER" id="PTHR32024:SF2">
    <property type="entry name" value="TRK SYSTEM POTASSIUM UPTAKE PROTEIN TRKG-RELATED"/>
    <property type="match status" value="1"/>
</dbReference>
<dbReference type="GO" id="GO:0030001">
    <property type="term" value="P:metal ion transport"/>
    <property type="evidence" value="ECO:0007669"/>
    <property type="project" value="UniProtKB-ARBA"/>
</dbReference>
<feature type="transmembrane region" description="Helical" evidence="9">
    <location>
        <begin position="83"/>
        <end position="101"/>
    </location>
</feature>
<reference evidence="10 11" key="1">
    <citation type="submission" date="2020-04" db="EMBL/GenBank/DDBJ databases">
        <title>Genomic insights into acetone-butanol-ethanol (ABE) fermentation by sequencing solventogenic clostridia strains.</title>
        <authorList>
            <person name="Brown S."/>
        </authorList>
    </citation>
    <scope>NUCLEOTIDE SEQUENCE [LARGE SCALE GENOMIC DNA]</scope>
    <source>
        <strain evidence="10 11">DJ011</strain>
    </source>
</reference>
<feature type="transmembrane region" description="Helical" evidence="9">
    <location>
        <begin position="406"/>
        <end position="427"/>
    </location>
</feature>
<evidence type="ECO:0000256" key="4">
    <source>
        <dbReference type="ARBA" id="ARBA00022475"/>
    </source>
</evidence>
<name>A0A923E8L6_CLOTT</name>
<keyword evidence="4" id="KW-1003">Cell membrane</keyword>
<feature type="transmembrane region" description="Helical" evidence="9">
    <location>
        <begin position="332"/>
        <end position="354"/>
    </location>
</feature>
<evidence type="ECO:0000313" key="10">
    <source>
        <dbReference type="EMBL" id="MBC2397252.1"/>
    </source>
</evidence>
<feature type="transmembrane region" description="Helical" evidence="9">
    <location>
        <begin position="242"/>
        <end position="262"/>
    </location>
</feature>
<feature type="transmembrane region" description="Helical" evidence="9">
    <location>
        <begin position="144"/>
        <end position="167"/>
    </location>
</feature>
<dbReference type="Pfam" id="PF02386">
    <property type="entry name" value="TrkH"/>
    <property type="match status" value="1"/>
</dbReference>
<comment type="caution">
    <text evidence="10">The sequence shown here is derived from an EMBL/GenBank/DDBJ whole genome shotgun (WGS) entry which is preliminary data.</text>
</comment>
<keyword evidence="3" id="KW-0813">Transport</keyword>
<dbReference type="InterPro" id="IPR003445">
    <property type="entry name" value="Cat_transpt"/>
</dbReference>
<sequence>MSRNNNIFSDNKVVFGYIGVLTMIIGIIILLPLIVIIVYPNESKYAADFIIPSFIAILVGFILSRFIKLNERQNLSVAQDTIIVVFVWILASFFSAMPFILSGQLNFTQAYFEAVSGWTTTGLSVVNVEAAPKIYLMHRSIMQFFGGIGLVLVMVSALSATFGMKLYSSEGHSDRLLPNLLRSSRMIMSIYIGYIIAGTILYYIFGMPLFDGINHSIAALSTGGFGIKTDSIGAYKSFSIELITIILMILGTTNFAAHLLLVKRNFRKFLKVDEVRFMFLVFGISIPLVAFFSLKNIYGSVSESFRISAFQVVSALSTTGFSTVSFNNWDSFSIFIMIILMVIGGGAGSTAGGIKLYRVYLMIKTFFWNLKKKFMPEHMVNEDFVFKPEGKVYIQESHILDATNYAFIYIVILFIGTGIIVANGYSLQDALFEFASSLGTVGLSVGITSPTTSAIVLWTEIIGMLFGRLEIYVIFIAIIKVFKDIRVVINRKF</sequence>
<dbReference type="RefSeq" id="WP_035144455.1">
    <property type="nucleotide sequence ID" value="NZ_JABSWD010000001.1"/>
</dbReference>
<keyword evidence="11" id="KW-1185">Reference proteome</keyword>
<evidence type="ECO:0000256" key="2">
    <source>
        <dbReference type="ARBA" id="ARBA00009137"/>
    </source>
</evidence>
<evidence type="ECO:0000256" key="1">
    <source>
        <dbReference type="ARBA" id="ARBA00004651"/>
    </source>
</evidence>
<dbReference type="PANTHER" id="PTHR32024">
    <property type="entry name" value="TRK SYSTEM POTASSIUM UPTAKE PROTEIN TRKG-RELATED"/>
    <property type="match status" value="1"/>
</dbReference>
<keyword evidence="8 9" id="KW-0472">Membrane</keyword>
<proteinExistence type="inferred from homology"/>
<keyword evidence="7" id="KW-0406">Ion transport</keyword>
<dbReference type="GO" id="GO:0008324">
    <property type="term" value="F:monoatomic cation transmembrane transporter activity"/>
    <property type="evidence" value="ECO:0007669"/>
    <property type="project" value="InterPro"/>
</dbReference>
<gene>
    <name evidence="10" type="ORF">HGG79_05585</name>
</gene>
<dbReference type="AlphaFoldDB" id="A0A923E8L6"/>
<feature type="transmembrane region" description="Helical" evidence="9">
    <location>
        <begin position="45"/>
        <end position="63"/>
    </location>
</feature>
<evidence type="ECO:0000256" key="9">
    <source>
        <dbReference type="SAM" id="Phobius"/>
    </source>
</evidence>
<keyword evidence="5 9" id="KW-0812">Transmembrane</keyword>
<protein>
    <submittedName>
        <fullName evidence="10">TrkH family potassium uptake protein</fullName>
    </submittedName>
</protein>
<organism evidence="10 11">
    <name type="scientific">Clostridium tetanomorphum</name>
    <dbReference type="NCBI Taxonomy" id="1553"/>
    <lineage>
        <taxon>Bacteria</taxon>
        <taxon>Bacillati</taxon>
        <taxon>Bacillota</taxon>
        <taxon>Clostridia</taxon>
        <taxon>Eubacteriales</taxon>
        <taxon>Clostridiaceae</taxon>
        <taxon>Clostridium</taxon>
    </lineage>
</organism>
<evidence type="ECO:0000256" key="3">
    <source>
        <dbReference type="ARBA" id="ARBA00022448"/>
    </source>
</evidence>
<dbReference type="Proteomes" id="UP000563151">
    <property type="component" value="Unassembled WGS sequence"/>
</dbReference>